<name>A0ABP9SGP8_9GAMM</name>
<sequence>MKTRLNLITLALASFSGAAMANYGLAQANLESVDTSRWACKRCEPVNGYSGKVGVSVGAVEAEDNHAANRLGDTDGFAGAVNADVRYRGDKGYRADMKANRLGSDNGSLTLSGGKADWVNLAFNYGTQTHWDVDGALSPFALEGDRFVDTGSDVEHDLKVKREKYGFALDLGGDFWTAYTNFQREDKTGNRRASIYSGGGVNLAAPIDSTTDRWEAGAKLTGQRWHAGVAYIASQYDNNLPNQFDFGFHQAAMSNAPSNESYHIMANGQYALDRTHFAGRIVSGKMSQNNNQVQIGGINGLDGEVETTDANFRIASTATRGLRLTASYDYSDRDNNSSVLGGNTVTVDALSGDISERARYDSTRHTAKIGASYRIAQGYRFDAGYDYKQVERSDLERETTEDQGVWGRLRVTSLDNWDFGLKAGYSSRDGSKFEAARATSEEENALLRRYNLADRDRVEAQLKIGYTPLSSLAIDATLRYANDDYSDTLVGLLNADDYGYDVNLNWGATDNLNLHAFVGQQWIESEQNNRFSTGSSFDQIEDSFLNAGAGMAYGGLVNDKLTLGLDYLYADSESETTVTVVTPGEYGDYFATSHSVNFYGDYAVTERIGLRLDYRYERYQDSDFANIGNIGNDAVKLYTLGNLNHNYNAHMMMLSFSYSL</sequence>
<dbReference type="RefSeq" id="WP_345317890.1">
    <property type="nucleotide sequence ID" value="NZ_BAABLF010000030.1"/>
</dbReference>
<gene>
    <name evidence="2" type="ORF">GCM10025772_28950</name>
</gene>
<evidence type="ECO:0000313" key="3">
    <source>
        <dbReference type="Proteomes" id="UP001501600"/>
    </source>
</evidence>
<dbReference type="Pfam" id="PF11854">
    <property type="entry name" value="MtrB_PioB"/>
    <property type="match status" value="1"/>
</dbReference>
<evidence type="ECO:0000256" key="1">
    <source>
        <dbReference type="SAM" id="SignalP"/>
    </source>
</evidence>
<feature type="chain" id="PRO_5046223533" evidence="1">
    <location>
        <begin position="22"/>
        <end position="660"/>
    </location>
</feature>
<feature type="signal peptide" evidence="1">
    <location>
        <begin position="1"/>
        <end position="21"/>
    </location>
</feature>
<evidence type="ECO:0000313" key="2">
    <source>
        <dbReference type="EMBL" id="GAA5194905.1"/>
    </source>
</evidence>
<protein>
    <submittedName>
        <fullName evidence="2">MtrB/PioB family decaheme-associated outer membrane protein</fullName>
    </submittedName>
</protein>
<keyword evidence="3" id="KW-1185">Reference proteome</keyword>
<comment type="caution">
    <text evidence="2">The sequence shown here is derived from an EMBL/GenBank/DDBJ whole genome shotgun (WGS) entry which is preliminary data.</text>
</comment>
<dbReference type="EMBL" id="BAABLF010000030">
    <property type="protein sequence ID" value="GAA5194905.1"/>
    <property type="molecule type" value="Genomic_DNA"/>
</dbReference>
<proteinExistence type="predicted"/>
<reference evidence="3" key="1">
    <citation type="journal article" date="2019" name="Int. J. Syst. Evol. Microbiol.">
        <title>The Global Catalogue of Microorganisms (GCM) 10K type strain sequencing project: providing services to taxonomists for standard genome sequencing and annotation.</title>
        <authorList>
            <consortium name="The Broad Institute Genomics Platform"/>
            <consortium name="The Broad Institute Genome Sequencing Center for Infectious Disease"/>
            <person name="Wu L."/>
            <person name="Ma J."/>
        </authorList>
    </citation>
    <scope>NUCLEOTIDE SEQUENCE [LARGE SCALE GENOMIC DNA]</scope>
    <source>
        <strain evidence="3">JCM 18720</strain>
    </source>
</reference>
<dbReference type="Proteomes" id="UP001501600">
    <property type="component" value="Unassembled WGS sequence"/>
</dbReference>
<accession>A0ABP9SGP8</accession>
<organism evidence="2 3">
    <name type="scientific">Ferrimonas gelatinilytica</name>
    <dbReference type="NCBI Taxonomy" id="1255257"/>
    <lineage>
        <taxon>Bacteria</taxon>
        <taxon>Pseudomonadati</taxon>
        <taxon>Pseudomonadota</taxon>
        <taxon>Gammaproteobacteria</taxon>
        <taxon>Alteromonadales</taxon>
        <taxon>Ferrimonadaceae</taxon>
        <taxon>Ferrimonas</taxon>
    </lineage>
</organism>
<dbReference type="SUPFAM" id="SSF56935">
    <property type="entry name" value="Porins"/>
    <property type="match status" value="1"/>
</dbReference>
<dbReference type="InterPro" id="IPR020016">
    <property type="entry name" value="Decahaem-assoc_OM_MtrB/PioB"/>
</dbReference>
<keyword evidence="1" id="KW-0732">Signal</keyword>
<dbReference type="NCBIfam" id="TIGR03509">
    <property type="entry name" value="OMP_MtrB_PioB"/>
    <property type="match status" value="1"/>
</dbReference>